<name>A0A1I8P0X2_STOCA</name>
<dbReference type="Pfam" id="PF00079">
    <property type="entry name" value="Serpin"/>
    <property type="match status" value="1"/>
</dbReference>
<dbReference type="InterPro" id="IPR000215">
    <property type="entry name" value="Serpin_fam"/>
</dbReference>
<reference evidence="4" key="1">
    <citation type="submission" date="2020-05" db="UniProtKB">
        <authorList>
            <consortium name="EnsemblMetazoa"/>
        </authorList>
    </citation>
    <scope>IDENTIFICATION</scope>
    <source>
        <strain evidence="4">USDA</strain>
    </source>
</reference>
<protein>
    <recommendedName>
        <fullName evidence="3">Serpin domain-containing protein</fullName>
    </recommendedName>
</protein>
<accession>A0A1I8P0X2</accession>
<keyword evidence="2" id="KW-0722">Serine protease inhibitor</keyword>
<organism evidence="4 5">
    <name type="scientific">Stomoxys calcitrans</name>
    <name type="common">Stable fly</name>
    <name type="synonym">Conops calcitrans</name>
    <dbReference type="NCBI Taxonomy" id="35570"/>
    <lineage>
        <taxon>Eukaryota</taxon>
        <taxon>Metazoa</taxon>
        <taxon>Ecdysozoa</taxon>
        <taxon>Arthropoda</taxon>
        <taxon>Hexapoda</taxon>
        <taxon>Insecta</taxon>
        <taxon>Pterygota</taxon>
        <taxon>Neoptera</taxon>
        <taxon>Endopterygota</taxon>
        <taxon>Diptera</taxon>
        <taxon>Brachycera</taxon>
        <taxon>Muscomorpha</taxon>
        <taxon>Muscoidea</taxon>
        <taxon>Muscidae</taxon>
        <taxon>Stomoxys</taxon>
    </lineage>
</organism>
<dbReference type="VEuPathDB" id="VectorBase:SCAU003847"/>
<evidence type="ECO:0000313" key="5">
    <source>
        <dbReference type="Proteomes" id="UP000095300"/>
    </source>
</evidence>
<dbReference type="InterPro" id="IPR023796">
    <property type="entry name" value="Serpin_dom"/>
</dbReference>
<feature type="domain" description="Serpin" evidence="3">
    <location>
        <begin position="8"/>
        <end position="159"/>
    </location>
</feature>
<dbReference type="InterPro" id="IPR042178">
    <property type="entry name" value="Serpin_sf_1"/>
</dbReference>
<dbReference type="Gene3D" id="3.30.497.10">
    <property type="entry name" value="Antithrombin, subunit I, domain 2"/>
    <property type="match status" value="1"/>
</dbReference>
<evidence type="ECO:0000313" key="4">
    <source>
        <dbReference type="EnsemblMetazoa" id="SCAU003847-PA"/>
    </source>
</evidence>
<dbReference type="InterPro" id="IPR042185">
    <property type="entry name" value="Serpin_sf_2"/>
</dbReference>
<dbReference type="EnsemblMetazoa" id="SCAU003847-RA">
    <property type="protein sequence ID" value="SCAU003847-PA"/>
    <property type="gene ID" value="SCAU003847"/>
</dbReference>
<dbReference type="AlphaFoldDB" id="A0A1I8P0X2"/>
<dbReference type="STRING" id="35570.A0A1I8P0X2"/>
<dbReference type="Proteomes" id="UP000095300">
    <property type="component" value="Unassembled WGS sequence"/>
</dbReference>
<dbReference type="GO" id="GO:0005615">
    <property type="term" value="C:extracellular space"/>
    <property type="evidence" value="ECO:0007669"/>
    <property type="project" value="InterPro"/>
</dbReference>
<dbReference type="GO" id="GO:0004867">
    <property type="term" value="F:serine-type endopeptidase inhibitor activity"/>
    <property type="evidence" value="ECO:0007669"/>
    <property type="project" value="UniProtKB-KW"/>
</dbReference>
<dbReference type="SUPFAM" id="SSF56574">
    <property type="entry name" value="Serpins"/>
    <property type="match status" value="1"/>
</dbReference>
<keyword evidence="1" id="KW-0646">Protease inhibitor</keyword>
<gene>
    <name evidence="4" type="primary">106093329</name>
</gene>
<evidence type="ECO:0000256" key="2">
    <source>
        <dbReference type="ARBA" id="ARBA00022900"/>
    </source>
</evidence>
<dbReference type="InterPro" id="IPR036186">
    <property type="entry name" value="Serpin_sf"/>
</dbReference>
<keyword evidence="5" id="KW-1185">Reference proteome</keyword>
<sequence length="161" mass="18551">MFTVTNFVELAAYQAIYTDIYKPVQRDYEDIIAREYRSVLTPVNFADVNTTFVKINDEIAKATRGLLRHSVLPQDLIDVQLLMISSLYFKGKWKFPFESYNTHWVPFHDEAGNVTGNVEMMMQTGSFNYAQIKAIDSHVLELPYGESNRMSMLVILPKKGK</sequence>
<evidence type="ECO:0000259" key="3">
    <source>
        <dbReference type="Pfam" id="PF00079"/>
    </source>
</evidence>
<evidence type="ECO:0000256" key="1">
    <source>
        <dbReference type="ARBA" id="ARBA00022690"/>
    </source>
</evidence>
<proteinExistence type="predicted"/>
<dbReference type="Gene3D" id="2.30.39.10">
    <property type="entry name" value="Alpha-1-antitrypsin, domain 1"/>
    <property type="match status" value="1"/>
</dbReference>
<dbReference type="PANTHER" id="PTHR11461:SF367">
    <property type="entry name" value="GH21475P-RELATED"/>
    <property type="match status" value="1"/>
</dbReference>
<dbReference type="PANTHER" id="PTHR11461">
    <property type="entry name" value="SERINE PROTEASE INHIBITOR, SERPIN"/>
    <property type="match status" value="1"/>
</dbReference>